<dbReference type="EnsemblMetazoa" id="AQUA014635-RA">
    <property type="protein sequence ID" value="AQUA014635-PA"/>
    <property type="gene ID" value="AQUA014635"/>
</dbReference>
<sequence>REPPERRFCLLNLAVPASWSGSHLVILLIQQQPCLFGCSDHYSVCRISVSVCVRSCVSVRLCKRGCHQIPLVEGCASRLAISSPIPSI</sequence>
<dbReference type="Proteomes" id="UP000076407">
    <property type="component" value="Unassembled WGS sequence"/>
</dbReference>
<evidence type="ECO:0000313" key="2">
    <source>
        <dbReference type="Proteomes" id="UP000076407"/>
    </source>
</evidence>
<dbReference type="AlphaFoldDB" id="A0A182XS19"/>
<proteinExistence type="predicted"/>
<name>A0A182XS19_ANOQN</name>
<reference evidence="1" key="1">
    <citation type="submission" date="2020-05" db="UniProtKB">
        <authorList>
            <consortium name="EnsemblMetazoa"/>
        </authorList>
    </citation>
    <scope>IDENTIFICATION</scope>
    <source>
        <strain evidence="1">SANGQUA</strain>
    </source>
</reference>
<dbReference type="VEuPathDB" id="VectorBase:AQUA014635"/>
<evidence type="ECO:0000313" key="1">
    <source>
        <dbReference type="EnsemblMetazoa" id="AQUA014635-PA"/>
    </source>
</evidence>
<organism evidence="1 2">
    <name type="scientific">Anopheles quadriannulatus</name>
    <name type="common">Mosquito</name>
    <dbReference type="NCBI Taxonomy" id="34691"/>
    <lineage>
        <taxon>Eukaryota</taxon>
        <taxon>Metazoa</taxon>
        <taxon>Ecdysozoa</taxon>
        <taxon>Arthropoda</taxon>
        <taxon>Hexapoda</taxon>
        <taxon>Insecta</taxon>
        <taxon>Pterygota</taxon>
        <taxon>Neoptera</taxon>
        <taxon>Endopterygota</taxon>
        <taxon>Diptera</taxon>
        <taxon>Nematocera</taxon>
        <taxon>Culicoidea</taxon>
        <taxon>Culicidae</taxon>
        <taxon>Anophelinae</taxon>
        <taxon>Anopheles</taxon>
    </lineage>
</organism>
<protein>
    <submittedName>
        <fullName evidence="1">Uncharacterized protein</fullName>
    </submittedName>
</protein>
<accession>A0A182XS19</accession>
<keyword evidence="2" id="KW-1185">Reference proteome</keyword>